<feature type="region of interest" description="Disordered" evidence="1">
    <location>
        <begin position="1"/>
        <end position="71"/>
    </location>
</feature>
<name>A0ABV0XPD2_9TELE</name>
<feature type="compositionally biased region" description="Polar residues" evidence="1">
    <location>
        <begin position="10"/>
        <end position="19"/>
    </location>
</feature>
<protein>
    <submittedName>
        <fullName evidence="2">Uncharacterized protein</fullName>
    </submittedName>
</protein>
<organism evidence="2 3">
    <name type="scientific">Ameca splendens</name>
    <dbReference type="NCBI Taxonomy" id="208324"/>
    <lineage>
        <taxon>Eukaryota</taxon>
        <taxon>Metazoa</taxon>
        <taxon>Chordata</taxon>
        <taxon>Craniata</taxon>
        <taxon>Vertebrata</taxon>
        <taxon>Euteleostomi</taxon>
        <taxon>Actinopterygii</taxon>
        <taxon>Neopterygii</taxon>
        <taxon>Teleostei</taxon>
        <taxon>Neoteleostei</taxon>
        <taxon>Acanthomorphata</taxon>
        <taxon>Ovalentaria</taxon>
        <taxon>Atherinomorphae</taxon>
        <taxon>Cyprinodontiformes</taxon>
        <taxon>Goodeidae</taxon>
        <taxon>Ameca</taxon>
    </lineage>
</organism>
<accession>A0ABV0XPD2</accession>
<gene>
    <name evidence="2" type="ORF">AMECASPLE_009192</name>
</gene>
<dbReference type="EMBL" id="JAHRIP010009912">
    <property type="protein sequence ID" value="MEQ2283235.1"/>
    <property type="molecule type" value="Genomic_DNA"/>
</dbReference>
<evidence type="ECO:0000256" key="1">
    <source>
        <dbReference type="SAM" id="MobiDB-lite"/>
    </source>
</evidence>
<dbReference type="Proteomes" id="UP001469553">
    <property type="component" value="Unassembled WGS sequence"/>
</dbReference>
<evidence type="ECO:0000313" key="3">
    <source>
        <dbReference type="Proteomes" id="UP001469553"/>
    </source>
</evidence>
<feature type="compositionally biased region" description="Basic and acidic residues" evidence="1">
    <location>
        <begin position="27"/>
        <end position="42"/>
    </location>
</feature>
<keyword evidence="3" id="KW-1185">Reference proteome</keyword>
<comment type="caution">
    <text evidence="2">The sequence shown here is derived from an EMBL/GenBank/DDBJ whole genome shotgun (WGS) entry which is preliminary data.</text>
</comment>
<reference evidence="2 3" key="1">
    <citation type="submission" date="2021-06" db="EMBL/GenBank/DDBJ databases">
        <authorList>
            <person name="Palmer J.M."/>
        </authorList>
    </citation>
    <scope>NUCLEOTIDE SEQUENCE [LARGE SCALE GENOMIC DNA]</scope>
    <source>
        <strain evidence="2 3">AS_MEX2019</strain>
        <tissue evidence="2">Muscle</tissue>
    </source>
</reference>
<evidence type="ECO:0000313" key="2">
    <source>
        <dbReference type="EMBL" id="MEQ2283235.1"/>
    </source>
</evidence>
<proteinExistence type="predicted"/>
<sequence length="93" mass="10270">MDEGDRDIASCSTNTSRWSSPCCDSDGPEHPSDCEERADRTPGTKGAQKQKMKHEIQKLPPISPLQGSKPRNQSANMNCIWMLKSRFGICSSS</sequence>